<feature type="compositionally biased region" description="Basic and acidic residues" evidence="1">
    <location>
        <begin position="99"/>
        <end position="117"/>
    </location>
</feature>
<gene>
    <name evidence="2" type="ORF">EYF80_037195</name>
</gene>
<keyword evidence="3" id="KW-1185">Reference proteome</keyword>
<feature type="compositionally biased region" description="Basic and acidic residues" evidence="1">
    <location>
        <begin position="124"/>
        <end position="154"/>
    </location>
</feature>
<feature type="compositionally biased region" description="Low complexity" evidence="1">
    <location>
        <begin position="191"/>
        <end position="209"/>
    </location>
</feature>
<organism evidence="2 3">
    <name type="scientific">Liparis tanakae</name>
    <name type="common">Tanaka's snailfish</name>
    <dbReference type="NCBI Taxonomy" id="230148"/>
    <lineage>
        <taxon>Eukaryota</taxon>
        <taxon>Metazoa</taxon>
        <taxon>Chordata</taxon>
        <taxon>Craniata</taxon>
        <taxon>Vertebrata</taxon>
        <taxon>Euteleostomi</taxon>
        <taxon>Actinopterygii</taxon>
        <taxon>Neopterygii</taxon>
        <taxon>Teleostei</taxon>
        <taxon>Neoteleostei</taxon>
        <taxon>Acanthomorphata</taxon>
        <taxon>Eupercaria</taxon>
        <taxon>Perciformes</taxon>
        <taxon>Cottioidei</taxon>
        <taxon>Cottales</taxon>
        <taxon>Liparidae</taxon>
        <taxon>Liparis</taxon>
    </lineage>
</organism>
<comment type="caution">
    <text evidence="2">The sequence shown here is derived from an EMBL/GenBank/DDBJ whole genome shotgun (WGS) entry which is preliminary data.</text>
</comment>
<name>A0A4Z2GGF1_9TELE</name>
<feature type="region of interest" description="Disordered" evidence="1">
    <location>
        <begin position="97"/>
        <end position="154"/>
    </location>
</feature>
<dbReference type="EMBL" id="SRLO01000541">
    <property type="protein sequence ID" value="TNN52617.1"/>
    <property type="molecule type" value="Genomic_DNA"/>
</dbReference>
<feature type="region of interest" description="Disordered" evidence="1">
    <location>
        <begin position="181"/>
        <end position="219"/>
    </location>
</feature>
<dbReference type="AlphaFoldDB" id="A0A4Z2GGF1"/>
<protein>
    <submittedName>
        <fullName evidence="2">Uncharacterized protein</fullName>
    </submittedName>
</protein>
<accession>A0A4Z2GGF1</accession>
<evidence type="ECO:0000256" key="1">
    <source>
        <dbReference type="SAM" id="MobiDB-lite"/>
    </source>
</evidence>
<proteinExistence type="predicted"/>
<sequence>MLPEGIGEGKWLHVSSLAWRLFLLSVCREETGSRVRRRFLEAQGVSTTEPAHLELHGDVLLVLWRGVARLVVGEVVGRARVDDGRLRRRPVHLVAVGEGQRRQQGREEEAGRAHGEQLEQSEGWEGKREEGRGKREEGRGKREEGRGKGEHSERLAARLLPGASRGRQGLDAVTFPRQRAAAASWPSAQQRVRCCSPSPSQSPHSVHSPQSEEDEGTERVHYTCAARSRYSQSVWQAPEPSLGQSRVSVFFLPSCSCWGSGSSARQVYLNLCSCLDPS</sequence>
<reference evidence="2 3" key="1">
    <citation type="submission" date="2019-03" db="EMBL/GenBank/DDBJ databases">
        <title>First draft genome of Liparis tanakae, snailfish: a comprehensive survey of snailfish specific genes.</title>
        <authorList>
            <person name="Kim W."/>
            <person name="Song I."/>
            <person name="Jeong J.-H."/>
            <person name="Kim D."/>
            <person name="Kim S."/>
            <person name="Ryu S."/>
            <person name="Song J.Y."/>
            <person name="Lee S.K."/>
        </authorList>
    </citation>
    <scope>NUCLEOTIDE SEQUENCE [LARGE SCALE GENOMIC DNA]</scope>
    <source>
        <tissue evidence="2">Muscle</tissue>
    </source>
</reference>
<evidence type="ECO:0000313" key="2">
    <source>
        <dbReference type="EMBL" id="TNN52617.1"/>
    </source>
</evidence>
<dbReference type="Proteomes" id="UP000314294">
    <property type="component" value="Unassembled WGS sequence"/>
</dbReference>
<evidence type="ECO:0000313" key="3">
    <source>
        <dbReference type="Proteomes" id="UP000314294"/>
    </source>
</evidence>